<evidence type="ECO:0000256" key="1">
    <source>
        <dbReference type="ARBA" id="ARBA00009342"/>
    </source>
</evidence>
<dbReference type="OrthoDB" id="5043642at2759"/>
<evidence type="ECO:0000313" key="7">
    <source>
        <dbReference type="Proteomes" id="UP001163046"/>
    </source>
</evidence>
<dbReference type="EMBL" id="MU826851">
    <property type="protein sequence ID" value="KAJ7371125.1"/>
    <property type="molecule type" value="Genomic_DNA"/>
</dbReference>
<accession>A0A9W9YXE6</accession>
<dbReference type="AlphaFoldDB" id="A0A9W9YXE6"/>
<proteinExistence type="inferred from homology"/>
<name>A0A9W9YXE6_9CNID</name>
<dbReference type="SUPFAM" id="SSF55729">
    <property type="entry name" value="Acyl-CoA N-acyltransferases (Nat)"/>
    <property type="match status" value="1"/>
</dbReference>
<keyword evidence="3" id="KW-0012">Acyltransferase</keyword>
<sequence length="164" mass="18998">MRINSETVLVGERIVLVPYRKEHVPRYHDWMQSPELLGQTASERLTLDQEYEMQQSWFQDENKCTFIIVDKNKWLQPEMTEIECMAGDVNLFVDDSQRDVAEIEIMIAEPSCRRCGLGREALLTMMNYGITSLGVQKYVAKIGCGNEPSLTLFHKLGFTEVFRK</sequence>
<dbReference type="GO" id="GO:0008080">
    <property type="term" value="F:N-acetyltransferase activity"/>
    <property type="evidence" value="ECO:0007669"/>
    <property type="project" value="InterPro"/>
</dbReference>
<dbReference type="InterPro" id="IPR000182">
    <property type="entry name" value="GNAT_dom"/>
</dbReference>
<dbReference type="Gene3D" id="3.40.630.30">
    <property type="match status" value="1"/>
</dbReference>
<organism evidence="6 7">
    <name type="scientific">Desmophyllum pertusum</name>
    <dbReference type="NCBI Taxonomy" id="174260"/>
    <lineage>
        <taxon>Eukaryota</taxon>
        <taxon>Metazoa</taxon>
        <taxon>Cnidaria</taxon>
        <taxon>Anthozoa</taxon>
        <taxon>Hexacorallia</taxon>
        <taxon>Scleractinia</taxon>
        <taxon>Caryophylliina</taxon>
        <taxon>Caryophylliidae</taxon>
        <taxon>Desmophyllum</taxon>
    </lineage>
</organism>
<dbReference type="PANTHER" id="PTHR13256">
    <property type="entry name" value="N-ACETYLTRANSFERASE 9"/>
    <property type="match status" value="1"/>
</dbReference>
<evidence type="ECO:0000313" key="6">
    <source>
        <dbReference type="EMBL" id="KAJ7371125.1"/>
    </source>
</evidence>
<dbReference type="PANTHER" id="PTHR13256:SF16">
    <property type="entry name" value="ALPHA_BETA-TUBULIN-N-ACETYLTRANSFERASE 9"/>
    <property type="match status" value="1"/>
</dbReference>
<reference evidence="6" key="1">
    <citation type="submission" date="2023-01" db="EMBL/GenBank/DDBJ databases">
        <title>Genome assembly of the deep-sea coral Lophelia pertusa.</title>
        <authorList>
            <person name="Herrera S."/>
            <person name="Cordes E."/>
        </authorList>
    </citation>
    <scope>NUCLEOTIDE SEQUENCE</scope>
    <source>
        <strain evidence="6">USNM1676648</strain>
        <tissue evidence="6">Polyp</tissue>
    </source>
</reference>
<comment type="caution">
    <text evidence="6">The sequence shown here is derived from an EMBL/GenBank/DDBJ whole genome shotgun (WGS) entry which is preliminary data.</text>
</comment>
<gene>
    <name evidence="6" type="primary">NAT9_1</name>
    <name evidence="6" type="ORF">OS493_027813</name>
</gene>
<keyword evidence="7" id="KW-1185">Reference proteome</keyword>
<dbReference type="InterPro" id="IPR039135">
    <property type="entry name" value="NAT9-like"/>
</dbReference>
<dbReference type="PROSITE" id="PS51186">
    <property type="entry name" value="GNAT"/>
    <property type="match status" value="1"/>
</dbReference>
<comment type="similarity">
    <text evidence="1">Belongs to the acetyltransferase family. GNAT subfamily.</text>
</comment>
<evidence type="ECO:0000259" key="5">
    <source>
        <dbReference type="PROSITE" id="PS51186"/>
    </source>
</evidence>
<dbReference type="Pfam" id="PF13302">
    <property type="entry name" value="Acetyltransf_3"/>
    <property type="match status" value="1"/>
</dbReference>
<dbReference type="Proteomes" id="UP001163046">
    <property type="component" value="Unassembled WGS sequence"/>
</dbReference>
<evidence type="ECO:0000256" key="4">
    <source>
        <dbReference type="ARBA" id="ARBA00069551"/>
    </source>
</evidence>
<protein>
    <recommendedName>
        <fullName evidence="4">N-acetyltransferase 9-like protein</fullName>
    </recommendedName>
</protein>
<feature type="domain" description="N-acetyltransferase" evidence="5">
    <location>
        <begin position="14"/>
        <end position="164"/>
    </location>
</feature>
<evidence type="ECO:0000256" key="2">
    <source>
        <dbReference type="ARBA" id="ARBA00022679"/>
    </source>
</evidence>
<dbReference type="FunFam" id="3.40.630.30:FF:000248">
    <property type="entry name" value="N-acetyltransferase 9-like protein"/>
    <property type="match status" value="1"/>
</dbReference>
<dbReference type="InterPro" id="IPR016181">
    <property type="entry name" value="Acyl_CoA_acyltransferase"/>
</dbReference>
<evidence type="ECO:0000256" key="3">
    <source>
        <dbReference type="ARBA" id="ARBA00023315"/>
    </source>
</evidence>
<keyword evidence="2" id="KW-0808">Transferase</keyword>